<dbReference type="InterPro" id="IPR015421">
    <property type="entry name" value="PyrdxlP-dep_Trfase_major"/>
</dbReference>
<dbReference type="PANTHER" id="PTHR43807:SF20">
    <property type="entry name" value="FI04487P"/>
    <property type="match status" value="1"/>
</dbReference>
<evidence type="ECO:0000259" key="6">
    <source>
        <dbReference type="Pfam" id="PF00155"/>
    </source>
</evidence>
<keyword evidence="4 7" id="KW-0808">Transferase</keyword>
<organism evidence="7 8">
    <name type="scientific">Maribacter dokdonensis</name>
    <dbReference type="NCBI Taxonomy" id="320912"/>
    <lineage>
        <taxon>Bacteria</taxon>
        <taxon>Pseudomonadati</taxon>
        <taxon>Bacteroidota</taxon>
        <taxon>Flavobacteriia</taxon>
        <taxon>Flavobacteriales</taxon>
        <taxon>Flavobacteriaceae</taxon>
        <taxon>Maribacter</taxon>
    </lineage>
</organism>
<comment type="similarity">
    <text evidence="2">Belongs to the class-I pyridoxal-phosphate-dependent aminotransferase family.</text>
</comment>
<dbReference type="AlphaFoldDB" id="A0A1H4LAZ7"/>
<comment type="cofactor">
    <cofactor evidence="1">
        <name>pyridoxal 5'-phosphate</name>
        <dbReference type="ChEBI" id="CHEBI:597326"/>
    </cofactor>
</comment>
<evidence type="ECO:0000313" key="8">
    <source>
        <dbReference type="Proteomes" id="UP000183038"/>
    </source>
</evidence>
<dbReference type="RefSeq" id="WP_367889332.1">
    <property type="nucleotide sequence ID" value="NZ_FNTB01000001.1"/>
</dbReference>
<name>A0A1H4LAZ7_9FLAO</name>
<dbReference type="Pfam" id="PF00155">
    <property type="entry name" value="Aminotran_1_2"/>
    <property type="match status" value="1"/>
</dbReference>
<evidence type="ECO:0000256" key="2">
    <source>
        <dbReference type="ARBA" id="ARBA00007441"/>
    </source>
</evidence>
<dbReference type="EMBL" id="FNTB01000001">
    <property type="protein sequence ID" value="SEB67921.1"/>
    <property type="molecule type" value="Genomic_DNA"/>
</dbReference>
<dbReference type="InterPro" id="IPR015422">
    <property type="entry name" value="PyrdxlP-dep_Trfase_small"/>
</dbReference>
<dbReference type="Gene3D" id="3.40.640.10">
    <property type="entry name" value="Type I PLP-dependent aspartate aminotransferase-like (Major domain)"/>
    <property type="match status" value="1"/>
</dbReference>
<evidence type="ECO:0000256" key="1">
    <source>
        <dbReference type="ARBA" id="ARBA00001933"/>
    </source>
</evidence>
<dbReference type="InterPro" id="IPR004839">
    <property type="entry name" value="Aminotransferase_I/II_large"/>
</dbReference>
<evidence type="ECO:0000256" key="5">
    <source>
        <dbReference type="ARBA" id="ARBA00022898"/>
    </source>
</evidence>
<dbReference type="SUPFAM" id="SSF53383">
    <property type="entry name" value="PLP-dependent transferases"/>
    <property type="match status" value="1"/>
</dbReference>
<dbReference type="FunFam" id="3.40.640.10:FF:000033">
    <property type="entry name" value="Aspartate aminotransferase"/>
    <property type="match status" value="1"/>
</dbReference>
<reference evidence="7 8" key="1">
    <citation type="submission" date="2016-10" db="EMBL/GenBank/DDBJ databases">
        <authorList>
            <person name="de Groot N.N."/>
        </authorList>
    </citation>
    <scope>NUCLEOTIDE SEQUENCE [LARGE SCALE GENOMIC DNA]</scope>
    <source>
        <strain evidence="7 8">MAR_2009_71</strain>
    </source>
</reference>
<dbReference type="GO" id="GO:0005737">
    <property type="term" value="C:cytoplasm"/>
    <property type="evidence" value="ECO:0007669"/>
    <property type="project" value="TreeGrafter"/>
</dbReference>
<evidence type="ECO:0000313" key="7">
    <source>
        <dbReference type="EMBL" id="SEB67921.1"/>
    </source>
</evidence>
<dbReference type="NCBIfam" id="NF006569">
    <property type="entry name" value="PRK09082.1"/>
    <property type="match status" value="1"/>
</dbReference>
<dbReference type="Gene3D" id="3.90.1150.10">
    <property type="entry name" value="Aspartate Aminotransferase, domain 1"/>
    <property type="match status" value="1"/>
</dbReference>
<dbReference type="GO" id="GO:0016212">
    <property type="term" value="F:kynurenine-oxoglutarate transaminase activity"/>
    <property type="evidence" value="ECO:0007669"/>
    <property type="project" value="TreeGrafter"/>
</dbReference>
<keyword evidence="5" id="KW-0663">Pyridoxal phosphate</keyword>
<evidence type="ECO:0000256" key="4">
    <source>
        <dbReference type="ARBA" id="ARBA00022679"/>
    </source>
</evidence>
<accession>A0A1H4LAZ7</accession>
<protein>
    <submittedName>
        <fullName evidence="7">Methionine aminotransferase</fullName>
    </submittedName>
</protein>
<dbReference type="InterPro" id="IPR015424">
    <property type="entry name" value="PyrdxlP-dep_Trfase"/>
</dbReference>
<keyword evidence="3 7" id="KW-0032">Aminotransferase</keyword>
<dbReference type="InterPro" id="IPR051326">
    <property type="entry name" value="Kynurenine-oxoglutarate_AT"/>
</dbReference>
<proteinExistence type="inferred from homology"/>
<dbReference type="PANTHER" id="PTHR43807">
    <property type="entry name" value="FI04487P"/>
    <property type="match status" value="1"/>
</dbReference>
<sequence>MHLKWNVEAQPFGWAFFMSVFKIHTFTSMNYEHLINASKLPDVKTTIFTTIGNLARKHNAIDLSQGFPNFEADEKLKSLVSHAIHQGYNQYAPMPGYFGLREIISDKINTLHNKHYNPEKEITVTIGATEAIFTAITAFINKGDEVIVIKPAYDCYEPAILLNGGIPVYVQLNAPDYSIDWEVFQEKITSKTKMVILNTPHNPSGTVLSKWDMEQLQTILKPTNIILLSDEVYEHIIFDDQEHESASRYPELAHRSFVCASFGKTFHVTGWKVGYCVAPNELMAEFRKVHQFAVFCVDHPVQRALATYLQNPYNYLHLNNFYQEKRDIFLNGIKSSKFKYKPSQGTYFQLLDYSAISTEFDEAMGERLIKQNGIASIPISSFNVENRNDHMLRFCFAKKTATLEKAIEILNSL</sequence>
<dbReference type="Proteomes" id="UP000183038">
    <property type="component" value="Unassembled WGS sequence"/>
</dbReference>
<dbReference type="CDD" id="cd00609">
    <property type="entry name" value="AAT_like"/>
    <property type="match status" value="1"/>
</dbReference>
<evidence type="ECO:0000256" key="3">
    <source>
        <dbReference type="ARBA" id="ARBA00022576"/>
    </source>
</evidence>
<gene>
    <name evidence="7" type="ORF">SAMN05192540_1249</name>
</gene>
<dbReference type="GO" id="GO:0030170">
    <property type="term" value="F:pyridoxal phosphate binding"/>
    <property type="evidence" value="ECO:0007669"/>
    <property type="project" value="InterPro"/>
</dbReference>
<feature type="domain" description="Aminotransferase class I/classII large" evidence="6">
    <location>
        <begin position="60"/>
        <end position="409"/>
    </location>
</feature>